<dbReference type="RefSeq" id="WP_252165713.1">
    <property type="nucleotide sequence ID" value="NZ_CP084930.1"/>
</dbReference>
<feature type="transmembrane region" description="Helical" evidence="6">
    <location>
        <begin position="88"/>
        <end position="108"/>
    </location>
</feature>
<evidence type="ECO:0000313" key="7">
    <source>
        <dbReference type="EMBL" id="USI71903.1"/>
    </source>
</evidence>
<dbReference type="PANTHER" id="PTHR10057">
    <property type="entry name" value="PERIPHERAL-TYPE BENZODIAZEPINE RECEPTOR"/>
    <property type="match status" value="1"/>
</dbReference>
<keyword evidence="3 6" id="KW-0812">Transmembrane</keyword>
<name>A0ABY4X4S7_9SPHN</name>
<comment type="similarity">
    <text evidence="2">Belongs to the TspO/BZRP family.</text>
</comment>
<evidence type="ECO:0000256" key="2">
    <source>
        <dbReference type="ARBA" id="ARBA00007524"/>
    </source>
</evidence>
<accession>A0ABY4X4S7</accession>
<reference evidence="7" key="1">
    <citation type="journal article" date="2022" name="Toxins">
        <title>Genomic Analysis of Sphingopyxis sp. USTB-05 for Biodegrading Cyanobacterial Hepatotoxins.</title>
        <authorList>
            <person name="Liu C."/>
            <person name="Xu Q."/>
            <person name="Zhao Z."/>
            <person name="Zhang H."/>
            <person name="Liu X."/>
            <person name="Yin C."/>
            <person name="Liu Y."/>
            <person name="Yan H."/>
        </authorList>
    </citation>
    <scope>NUCLEOTIDE SEQUENCE</scope>
    <source>
        <strain evidence="7">NBD5</strain>
    </source>
</reference>
<dbReference type="Pfam" id="PF03073">
    <property type="entry name" value="TspO_MBR"/>
    <property type="match status" value="1"/>
</dbReference>
<proteinExistence type="inferred from homology"/>
<feature type="transmembrane region" description="Helical" evidence="6">
    <location>
        <begin position="57"/>
        <end position="81"/>
    </location>
</feature>
<keyword evidence="8" id="KW-1185">Reference proteome</keyword>
<gene>
    <name evidence="7" type="ORF">LHA26_11300</name>
</gene>
<dbReference type="Proteomes" id="UP001056937">
    <property type="component" value="Chromosome 1"/>
</dbReference>
<organism evidence="7 8">
    <name type="scientific">Sphingomonas morindae</name>
    <dbReference type="NCBI Taxonomy" id="1541170"/>
    <lineage>
        <taxon>Bacteria</taxon>
        <taxon>Pseudomonadati</taxon>
        <taxon>Pseudomonadota</taxon>
        <taxon>Alphaproteobacteria</taxon>
        <taxon>Sphingomonadales</taxon>
        <taxon>Sphingomonadaceae</taxon>
        <taxon>Sphingomonas</taxon>
    </lineage>
</organism>
<feature type="transmembrane region" description="Helical" evidence="6">
    <location>
        <begin position="142"/>
        <end position="159"/>
    </location>
</feature>
<evidence type="ECO:0000256" key="1">
    <source>
        <dbReference type="ARBA" id="ARBA00004141"/>
    </source>
</evidence>
<evidence type="ECO:0000256" key="4">
    <source>
        <dbReference type="ARBA" id="ARBA00022989"/>
    </source>
</evidence>
<dbReference type="Gene3D" id="1.20.1260.100">
    <property type="entry name" value="TspO/MBR protein"/>
    <property type="match status" value="1"/>
</dbReference>
<sequence length="184" mass="19826">MSEIASIGQLRMSFLRVALFVVPAVLFLGIASGVVANSGYANGWFAALAKPRLMPPAWVFPVAWTSLYILIGLALAMIVAARRAVGRGVAIGLFCAQFALNLAWSPLFFAAHQIAAAFFVILLMIALTIATLLAFARIRRRAALLMLPYLGWLCFAAWLNHAIDILNPDANAIARPMASTQIAL</sequence>
<evidence type="ECO:0000256" key="5">
    <source>
        <dbReference type="ARBA" id="ARBA00023136"/>
    </source>
</evidence>
<keyword evidence="5 6" id="KW-0472">Membrane</keyword>
<keyword evidence="4 6" id="KW-1133">Transmembrane helix</keyword>
<dbReference type="InterPro" id="IPR004307">
    <property type="entry name" value="TspO_MBR"/>
</dbReference>
<evidence type="ECO:0000313" key="8">
    <source>
        <dbReference type="Proteomes" id="UP001056937"/>
    </source>
</evidence>
<protein>
    <submittedName>
        <fullName evidence="7">Tryptophan-rich sensory protein</fullName>
    </submittedName>
</protein>
<dbReference type="CDD" id="cd15904">
    <property type="entry name" value="TSPO_MBR"/>
    <property type="match status" value="1"/>
</dbReference>
<dbReference type="InterPro" id="IPR038330">
    <property type="entry name" value="TspO/MBR-related_sf"/>
</dbReference>
<comment type="subcellular location">
    <subcellularLocation>
        <location evidence="1">Membrane</location>
        <topology evidence="1">Multi-pass membrane protein</topology>
    </subcellularLocation>
</comment>
<dbReference type="EMBL" id="CP084930">
    <property type="protein sequence ID" value="USI71903.1"/>
    <property type="molecule type" value="Genomic_DNA"/>
</dbReference>
<feature type="transmembrane region" description="Helical" evidence="6">
    <location>
        <begin position="114"/>
        <end position="135"/>
    </location>
</feature>
<evidence type="ECO:0000256" key="3">
    <source>
        <dbReference type="ARBA" id="ARBA00022692"/>
    </source>
</evidence>
<dbReference type="PIRSF" id="PIRSF005859">
    <property type="entry name" value="PBR"/>
    <property type="match status" value="1"/>
</dbReference>
<evidence type="ECO:0000256" key="6">
    <source>
        <dbReference type="SAM" id="Phobius"/>
    </source>
</evidence>
<dbReference type="PANTHER" id="PTHR10057:SF0">
    <property type="entry name" value="TRANSLOCATOR PROTEIN"/>
    <property type="match status" value="1"/>
</dbReference>